<comment type="caution">
    <text evidence="1">The sequence shown here is derived from an EMBL/GenBank/DDBJ whole genome shotgun (WGS) entry which is preliminary data.</text>
</comment>
<evidence type="ECO:0000313" key="1">
    <source>
        <dbReference type="EMBL" id="RDS86993.1"/>
    </source>
</evidence>
<dbReference type="EMBL" id="QRBA01000033">
    <property type="protein sequence ID" value="RDS86993.1"/>
    <property type="molecule type" value="Genomic_DNA"/>
</dbReference>
<accession>A0A7Z6MQ90</accession>
<evidence type="ECO:0000313" key="2">
    <source>
        <dbReference type="Proteomes" id="UP000255541"/>
    </source>
</evidence>
<dbReference type="AlphaFoldDB" id="A0A7Z6MQ90"/>
<organism evidence="1 2">
    <name type="scientific">Pseudomonas fluorescens</name>
    <dbReference type="NCBI Taxonomy" id="294"/>
    <lineage>
        <taxon>Bacteria</taxon>
        <taxon>Pseudomonadati</taxon>
        <taxon>Pseudomonadota</taxon>
        <taxon>Gammaproteobacteria</taxon>
        <taxon>Pseudomonadales</taxon>
        <taxon>Pseudomonadaceae</taxon>
        <taxon>Pseudomonas</taxon>
    </lineage>
</organism>
<dbReference type="RefSeq" id="WP_115489177.1">
    <property type="nucleotide sequence ID" value="NZ_QRBA01000033.1"/>
</dbReference>
<name>A0A7Z6MQ90_PSEFL</name>
<proteinExistence type="predicted"/>
<gene>
    <name evidence="1" type="ORF">DL347_32335</name>
</gene>
<sequence length="376" mass="42086">MTVASLMFATSFPIAFTDHLVSNEKGSPTPPVTPVSGLETRIGSTGDIPVGLGLKLWESPANIYLMYAGNIEDARKILDMVELAIQQEDYSRDINQRIKCAIKQAGLAASFIIVYLSRRRRVSFCASEQAKHYLGSHFRRVVMIGSGKEPLVRMINKVSGYLKSPLPSIKKAPLEHIVRAINNALSVVAQSTRDYMNGDRSLFAAHSTGGVFTISYFLGLYWLDEQPPAYLENSLCQIFTECEGEQVYLTRLIITRRQHKSQHMDVYVFEGKHPLVLGEKVLELPLQQFSHTQIANFRRHSSIGPMSALSEDFPLFQVITYATAQVTGGRLETQNVDFNGELAITLSNGKNTLRLEQHRDIVAKLWKRCGKHDDLG</sequence>
<protein>
    <submittedName>
        <fullName evidence="1">Uncharacterized protein</fullName>
    </submittedName>
</protein>
<dbReference type="Proteomes" id="UP000255541">
    <property type="component" value="Unassembled WGS sequence"/>
</dbReference>
<reference evidence="1 2" key="1">
    <citation type="submission" date="2018-07" db="EMBL/GenBank/DDBJ databases">
        <title>Draft Genome Sequence of Pseudomonas fluorescens AHK-1 associated with canker disease of kiwifruit.</title>
        <authorList>
            <person name="Wu Z."/>
        </authorList>
    </citation>
    <scope>NUCLEOTIDE SEQUENCE [LARGE SCALE GENOMIC DNA]</scope>
    <source>
        <strain evidence="1 2">AHK-1</strain>
    </source>
</reference>